<proteinExistence type="predicted"/>
<protein>
    <submittedName>
        <fullName evidence="2">Uncharacterized protein</fullName>
    </submittedName>
</protein>
<evidence type="ECO:0000256" key="1">
    <source>
        <dbReference type="SAM" id="MobiDB-lite"/>
    </source>
</evidence>
<name>G7WK71_METH6</name>
<reference evidence="2 3" key="1">
    <citation type="journal article" date="2012" name="PLoS ONE">
        <title>The genome characteristics and predicted function of methyl-group oxidation pathway in the obligate aceticlastic methanogens, Methanosaeta spp.</title>
        <authorList>
            <person name="Zhu J."/>
            <person name="Zheng H."/>
            <person name="Ai G."/>
            <person name="Zhang G."/>
            <person name="Liu D."/>
            <person name="Liu X."/>
            <person name="Dong X."/>
        </authorList>
    </citation>
    <scope>NUCLEOTIDE SEQUENCE [LARGE SCALE GENOMIC DNA]</scope>
    <source>
        <strain evidence="2 3">6Ac</strain>
    </source>
</reference>
<dbReference type="KEGG" id="mhi:Mhar_0686"/>
<organism evidence="2 3">
    <name type="scientific">Methanothrix harundinacea (strain 6Ac)</name>
    <name type="common">Methanosaeta harundinacea</name>
    <dbReference type="NCBI Taxonomy" id="1110509"/>
    <lineage>
        <taxon>Archaea</taxon>
        <taxon>Methanobacteriati</taxon>
        <taxon>Methanobacteriota</taxon>
        <taxon>Stenosarchaea group</taxon>
        <taxon>Methanomicrobia</taxon>
        <taxon>Methanotrichales</taxon>
        <taxon>Methanotrichaceae</taxon>
        <taxon>Methanothrix</taxon>
    </lineage>
</organism>
<dbReference type="EMBL" id="CP003117">
    <property type="protein sequence ID" value="AET64064.1"/>
    <property type="molecule type" value="Genomic_DNA"/>
</dbReference>
<accession>G7WK71</accession>
<dbReference type="Proteomes" id="UP000005877">
    <property type="component" value="Chromosome"/>
</dbReference>
<evidence type="ECO:0000313" key="2">
    <source>
        <dbReference type="EMBL" id="AET64064.1"/>
    </source>
</evidence>
<evidence type="ECO:0000313" key="3">
    <source>
        <dbReference type="Proteomes" id="UP000005877"/>
    </source>
</evidence>
<gene>
    <name evidence="2" type="ordered locus">Mhar_0686</name>
</gene>
<sequence>MVAGEGPILPISLLFSVSLRHLRAGQAGGMGVPDGDNISFSPQVPPPGSNFSIRRRTDILMERPRLIIVKVRDGGT</sequence>
<dbReference type="HOGENOM" id="CLU_2645882_0_0_2"/>
<dbReference type="AlphaFoldDB" id="G7WK71"/>
<keyword evidence="3" id="KW-1185">Reference proteome</keyword>
<dbReference type="STRING" id="1110509.Mhar_0686"/>
<feature type="region of interest" description="Disordered" evidence="1">
    <location>
        <begin position="33"/>
        <end position="52"/>
    </location>
</feature>